<feature type="non-terminal residue" evidence="1">
    <location>
        <position position="1"/>
    </location>
</feature>
<comment type="caution">
    <text evidence="1">The sequence shown here is derived from an EMBL/GenBank/DDBJ whole genome shotgun (WGS) entry which is preliminary data.</text>
</comment>
<sequence length="127" mass="14107">AIQIVNASKKLPCEVTIMNSLKTPLADEICNFICLIGAPSTVLKVARASCNNILVIGLLKSGNEDGLDVKWHLGKSEGINWVLENEELEEKHLILPRLPYLNRPEVVEIINEMLSKQKMQFSNTGPL</sequence>
<dbReference type="AlphaFoldDB" id="A0A554LII8"/>
<evidence type="ECO:0000313" key="2">
    <source>
        <dbReference type="Proteomes" id="UP000315589"/>
    </source>
</evidence>
<dbReference type="Proteomes" id="UP000315589">
    <property type="component" value="Unassembled WGS sequence"/>
</dbReference>
<name>A0A554LII8_9BACT</name>
<accession>A0A554LII8</accession>
<dbReference type="EMBL" id="VMGI01000060">
    <property type="protein sequence ID" value="TSC92449.1"/>
    <property type="molecule type" value="Genomic_DNA"/>
</dbReference>
<proteinExistence type="predicted"/>
<reference evidence="1 2" key="1">
    <citation type="submission" date="2017-07" db="EMBL/GenBank/DDBJ databases">
        <title>Mechanisms for carbon and nitrogen cycling indicate functional differentiation within the Candidate Phyla Radiation.</title>
        <authorList>
            <person name="Danczak R.E."/>
            <person name="Johnston M.D."/>
            <person name="Kenah C."/>
            <person name="Slattery M."/>
            <person name="Wrighton K.C."/>
            <person name="Wilkins M.J."/>
        </authorList>
    </citation>
    <scope>NUCLEOTIDE SEQUENCE [LARGE SCALE GENOMIC DNA]</scope>
    <source>
        <strain evidence="1">Licking1014_85</strain>
    </source>
</reference>
<evidence type="ECO:0000313" key="1">
    <source>
        <dbReference type="EMBL" id="TSC92449.1"/>
    </source>
</evidence>
<protein>
    <submittedName>
        <fullName evidence="1">Uncharacterized protein</fullName>
    </submittedName>
</protein>
<gene>
    <name evidence="1" type="ORF">CEN91_443</name>
</gene>
<organism evidence="1 2">
    <name type="scientific">Candidatus Berkelbacteria bacterium Licking1014_85</name>
    <dbReference type="NCBI Taxonomy" id="2017148"/>
    <lineage>
        <taxon>Bacteria</taxon>
        <taxon>Candidatus Berkelbacteria</taxon>
    </lineage>
</organism>